<name>A0A0U2YSX5_9BACL</name>
<dbReference type="Pfam" id="PF04397">
    <property type="entry name" value="LytTR"/>
    <property type="match status" value="1"/>
</dbReference>
<sequence>MNIREMSLNGQKIIPSLELNMEKGKVLGIQTNVQRKKILLAQFAERGDAYLSFAEQGEYTRLTVEELLRFMKSLSGHDTPVRSMLQLFQLGEYQKVRIADLPASKKIYLSLLRVYYAQQPIIVLEEPYFQLEEPDQLAFKRLLEELSEEKQILILTANLEDALISCDAIYRLDEAGLHLLDITDAEDEAENAHETGEAEFKIQKIPTKKNDKTILFNPPEIDYIESINSSAVVHVAGETYTCALTLAELEDKLQHYGFFRCHRSYIVNLQKVRELITWTKNSYSLRLTTGKDSVVPLSRTKLAELKELLNI</sequence>
<dbReference type="EMBL" id="CP013659">
    <property type="protein sequence ID" value="ALS75949.1"/>
    <property type="molecule type" value="Genomic_DNA"/>
</dbReference>
<dbReference type="KEGG" id="prt:AUC31_12405"/>
<evidence type="ECO:0000313" key="2">
    <source>
        <dbReference type="EMBL" id="ALS75949.1"/>
    </source>
</evidence>
<dbReference type="PIRSF" id="PIRSF036612">
    <property type="entry name" value="ABC_ATP_LytTR"/>
    <property type="match status" value="1"/>
</dbReference>
<dbReference type="SMART" id="SM00850">
    <property type="entry name" value="LytTR"/>
    <property type="match status" value="1"/>
</dbReference>
<keyword evidence="3" id="KW-1185">Reference proteome</keyword>
<dbReference type="Gene3D" id="2.40.50.1020">
    <property type="entry name" value="LytTr DNA-binding domain"/>
    <property type="match status" value="1"/>
</dbReference>
<dbReference type="Proteomes" id="UP000067683">
    <property type="component" value="Chromosome"/>
</dbReference>
<evidence type="ECO:0000259" key="1">
    <source>
        <dbReference type="PROSITE" id="PS50930"/>
    </source>
</evidence>
<reference evidence="2" key="1">
    <citation type="submission" date="2016-01" db="EMBL/GenBank/DDBJ databases">
        <title>Complete genome of Planococcus rifietoensis type strain M8.</title>
        <authorList>
            <person name="See-Too W.S."/>
        </authorList>
    </citation>
    <scope>NUCLEOTIDE SEQUENCE [LARGE SCALE GENOMIC DNA]</scope>
    <source>
        <strain evidence="2">M8</strain>
    </source>
</reference>
<dbReference type="STRING" id="200991.AUC31_12405"/>
<dbReference type="Gene3D" id="3.40.50.300">
    <property type="entry name" value="P-loop containing nucleotide triphosphate hydrolases"/>
    <property type="match status" value="1"/>
</dbReference>
<dbReference type="PANTHER" id="PTHR37299">
    <property type="entry name" value="TRANSCRIPTIONAL REGULATOR-RELATED"/>
    <property type="match status" value="1"/>
</dbReference>
<organism evidence="2 3">
    <name type="scientific">Planococcus rifietoensis</name>
    <dbReference type="NCBI Taxonomy" id="200991"/>
    <lineage>
        <taxon>Bacteria</taxon>
        <taxon>Bacillati</taxon>
        <taxon>Bacillota</taxon>
        <taxon>Bacilli</taxon>
        <taxon>Bacillales</taxon>
        <taxon>Caryophanaceae</taxon>
        <taxon>Planococcus</taxon>
    </lineage>
</organism>
<dbReference type="InterPro" id="IPR012046">
    <property type="entry name" value="LytTR_ABC"/>
</dbReference>
<keyword evidence="2" id="KW-0547">Nucleotide-binding</keyword>
<dbReference type="RefSeq" id="WP_058382652.1">
    <property type="nucleotide sequence ID" value="NZ_CP013659.2"/>
</dbReference>
<dbReference type="OrthoDB" id="9809318at2"/>
<dbReference type="GO" id="GO:0000156">
    <property type="term" value="F:phosphorelay response regulator activity"/>
    <property type="evidence" value="ECO:0007669"/>
    <property type="project" value="InterPro"/>
</dbReference>
<proteinExistence type="predicted"/>
<dbReference type="GO" id="GO:0003677">
    <property type="term" value="F:DNA binding"/>
    <property type="evidence" value="ECO:0007669"/>
    <property type="project" value="InterPro"/>
</dbReference>
<dbReference type="PANTHER" id="PTHR37299:SF1">
    <property type="entry name" value="STAGE 0 SPORULATION PROTEIN A HOMOLOG"/>
    <property type="match status" value="1"/>
</dbReference>
<dbReference type="InterPro" id="IPR046947">
    <property type="entry name" value="LytR-like"/>
</dbReference>
<dbReference type="SUPFAM" id="SSF52540">
    <property type="entry name" value="P-loop containing nucleoside triphosphate hydrolases"/>
    <property type="match status" value="1"/>
</dbReference>
<dbReference type="AlphaFoldDB" id="A0A0U2YSX5"/>
<protein>
    <submittedName>
        <fullName evidence="2">ABC transporter ATP-binding protein</fullName>
    </submittedName>
</protein>
<gene>
    <name evidence="2" type="ORF">AUC31_12405</name>
</gene>
<accession>A0A0U2YSX5</accession>
<dbReference type="PROSITE" id="PS50930">
    <property type="entry name" value="HTH_LYTTR"/>
    <property type="match status" value="1"/>
</dbReference>
<feature type="domain" description="HTH LytTR-type" evidence="1">
    <location>
        <begin position="205"/>
        <end position="311"/>
    </location>
</feature>
<keyword evidence="2" id="KW-0067">ATP-binding</keyword>
<evidence type="ECO:0000313" key="3">
    <source>
        <dbReference type="Proteomes" id="UP000067683"/>
    </source>
</evidence>
<dbReference type="GO" id="GO:0005524">
    <property type="term" value="F:ATP binding"/>
    <property type="evidence" value="ECO:0007669"/>
    <property type="project" value="UniProtKB-KW"/>
</dbReference>
<dbReference type="InterPro" id="IPR027417">
    <property type="entry name" value="P-loop_NTPase"/>
</dbReference>
<dbReference type="InterPro" id="IPR007492">
    <property type="entry name" value="LytTR_DNA-bd_dom"/>
</dbReference>